<dbReference type="FunFam" id="3.40.50.2020:FF:000020">
    <property type="entry name" value="Bifunctional protein PyrR"/>
    <property type="match status" value="1"/>
</dbReference>
<dbReference type="HAMAP" id="MF_01219">
    <property type="entry name" value="PyrR"/>
    <property type="match status" value="1"/>
</dbReference>
<dbReference type="PANTHER" id="PTHR11608">
    <property type="entry name" value="BIFUNCTIONAL PROTEIN PYRR"/>
    <property type="match status" value="1"/>
</dbReference>
<dbReference type="GO" id="GO:0006353">
    <property type="term" value="P:DNA-templated transcription termination"/>
    <property type="evidence" value="ECO:0007669"/>
    <property type="project" value="UniProtKB-UniRule"/>
</dbReference>
<comment type="subunit">
    <text evidence="6">Homodimer and homohexamer; in equilibrium.</text>
</comment>
<dbReference type="InterPro" id="IPR000836">
    <property type="entry name" value="PRTase_dom"/>
</dbReference>
<evidence type="ECO:0000256" key="3">
    <source>
        <dbReference type="ARBA" id="ARBA00022679"/>
    </source>
</evidence>
<keyword evidence="9" id="KW-1185">Reference proteome</keyword>
<feature type="short sequence motif" description="PRPP-binding" evidence="6">
    <location>
        <begin position="114"/>
        <end position="126"/>
    </location>
</feature>
<evidence type="ECO:0000256" key="4">
    <source>
        <dbReference type="ARBA" id="ARBA00023015"/>
    </source>
</evidence>
<dbReference type="AlphaFoldDB" id="Q894D6"/>
<evidence type="ECO:0000259" key="7">
    <source>
        <dbReference type="Pfam" id="PF00156"/>
    </source>
</evidence>
<dbReference type="Gene3D" id="3.40.50.2020">
    <property type="match status" value="1"/>
</dbReference>
<dbReference type="HOGENOM" id="CLU_094234_2_1_9"/>
<evidence type="ECO:0000313" key="9">
    <source>
        <dbReference type="Proteomes" id="UP000001412"/>
    </source>
</evidence>
<comment type="catalytic activity">
    <reaction evidence="6">
        <text>UMP + diphosphate = 5-phospho-alpha-D-ribose 1-diphosphate + uracil</text>
        <dbReference type="Rhea" id="RHEA:13017"/>
        <dbReference type="ChEBI" id="CHEBI:17568"/>
        <dbReference type="ChEBI" id="CHEBI:33019"/>
        <dbReference type="ChEBI" id="CHEBI:57865"/>
        <dbReference type="ChEBI" id="CHEBI:58017"/>
        <dbReference type="EC" id="2.4.2.9"/>
    </reaction>
</comment>
<gene>
    <name evidence="6 8" type="primary">pyrR</name>
    <name evidence="8" type="ordered locus">CTC_01613</name>
</gene>
<dbReference type="Proteomes" id="UP000001412">
    <property type="component" value="Chromosome"/>
</dbReference>
<evidence type="ECO:0000256" key="5">
    <source>
        <dbReference type="ARBA" id="ARBA00023163"/>
    </source>
</evidence>
<sequence>MRCFFYVILSLEVKDLKLKAFVLDDKSMKRALVRIAHEIIEKNKDVEDLVIVGVKRRGYPLAKRIAENIQNIEGQLVPVGSVDITLYRDDLSKKYDQPKIKDENIDVDVENKKVIIVDDVIYTGRTVRAAIDAIFHNGRPRMIQLAVVVDRGHRELPIRADYVGKNIPTSKNELVSVEVEEFDGVDSVKIFE</sequence>
<dbReference type="InterPro" id="IPR050137">
    <property type="entry name" value="PyrR_bifunctional"/>
</dbReference>
<dbReference type="NCBIfam" id="NF003548">
    <property type="entry name" value="PRK05205.1-4"/>
    <property type="match status" value="1"/>
</dbReference>
<dbReference type="EC" id="2.4.2.9" evidence="6"/>
<feature type="domain" description="Phosphoribosyltransferase" evidence="7">
    <location>
        <begin position="24"/>
        <end position="179"/>
    </location>
</feature>
<comment type="similarity">
    <text evidence="1 6">Belongs to the purine/pyrimidine phosphoribosyltransferase family. PyrR subfamily.</text>
</comment>
<dbReference type="Pfam" id="PF00156">
    <property type="entry name" value="Pribosyltran"/>
    <property type="match status" value="1"/>
</dbReference>
<keyword evidence="2 6" id="KW-0806">Transcription termination</keyword>
<evidence type="ECO:0000256" key="6">
    <source>
        <dbReference type="HAMAP-Rule" id="MF_01219"/>
    </source>
</evidence>
<proteinExistence type="inferred from homology"/>
<dbReference type="NCBIfam" id="NF003549">
    <property type="entry name" value="PRK05205.1-5"/>
    <property type="match status" value="1"/>
</dbReference>
<accession>Q894D6</accession>
<evidence type="ECO:0000256" key="2">
    <source>
        <dbReference type="ARBA" id="ARBA00022472"/>
    </source>
</evidence>
<comment type="function">
    <text evidence="6">Also displays a weak uracil phosphoribosyltransferase activity which is not physiologically significant.</text>
</comment>
<reference evidence="8 9" key="1">
    <citation type="journal article" date="2003" name="Proc. Natl. Acad. Sci. U.S.A.">
        <title>The genome sequence of Clostridium tetani, the causative agent of tetanus disease.</title>
        <authorList>
            <person name="Brueggemann H."/>
            <person name="Baumer S."/>
            <person name="Fricke W.F."/>
            <person name="Wiezer A."/>
            <person name="Liesegang H."/>
            <person name="Decker I."/>
            <person name="Herzberg C."/>
            <person name="Martinez-Arias R."/>
            <person name="Merkl R."/>
            <person name="Henne A."/>
            <person name="Gottschalk G."/>
        </authorList>
    </citation>
    <scope>NUCLEOTIDE SEQUENCE [LARGE SCALE GENOMIC DNA]</scope>
    <source>
        <strain evidence="9">Massachusetts / E88</strain>
    </source>
</reference>
<dbReference type="InterPro" id="IPR029057">
    <property type="entry name" value="PRTase-like"/>
</dbReference>
<name>Q894D6_CLOTE</name>
<evidence type="ECO:0000313" key="8">
    <source>
        <dbReference type="EMBL" id="AAO36156.1"/>
    </source>
</evidence>
<evidence type="ECO:0000256" key="1">
    <source>
        <dbReference type="ARBA" id="ARBA00005565"/>
    </source>
</evidence>
<dbReference type="STRING" id="212717.CTC_01613"/>
<keyword evidence="5 6" id="KW-0804">Transcription</keyword>
<comment type="function">
    <text evidence="6">Regulates transcriptional attenuation of the pyrimidine nucleotide (pyr) operon by binding in a uridine-dependent manner to specific sites on pyr mRNA. This disrupts an antiterminator hairpin in the RNA and favors formation of a downstream transcription terminator, leading to a reduced expression of downstream genes.</text>
</comment>
<dbReference type="EMBL" id="AE015927">
    <property type="protein sequence ID" value="AAO36156.1"/>
    <property type="molecule type" value="Genomic_DNA"/>
</dbReference>
<dbReference type="KEGG" id="ctc:CTC_01613"/>
<dbReference type="GO" id="GO:0003723">
    <property type="term" value="F:RNA binding"/>
    <property type="evidence" value="ECO:0007669"/>
    <property type="project" value="UniProtKB-UniRule"/>
</dbReference>
<keyword evidence="4 6" id="KW-0805">Transcription regulation</keyword>
<organism evidence="8 9">
    <name type="scientific">Clostridium tetani (strain Massachusetts / E88)</name>
    <dbReference type="NCBI Taxonomy" id="212717"/>
    <lineage>
        <taxon>Bacteria</taxon>
        <taxon>Bacillati</taxon>
        <taxon>Bacillota</taxon>
        <taxon>Clostridia</taxon>
        <taxon>Eubacteriales</taxon>
        <taxon>Clostridiaceae</taxon>
        <taxon>Clostridium</taxon>
    </lineage>
</organism>
<dbReference type="GO" id="GO:0004845">
    <property type="term" value="F:uracil phosphoribosyltransferase activity"/>
    <property type="evidence" value="ECO:0007669"/>
    <property type="project" value="UniProtKB-UniRule"/>
</dbReference>
<keyword evidence="6 8" id="KW-0328">Glycosyltransferase</keyword>
<keyword evidence="3 6" id="KW-0808">Transferase</keyword>
<dbReference type="CDD" id="cd06223">
    <property type="entry name" value="PRTases_typeI"/>
    <property type="match status" value="1"/>
</dbReference>
<dbReference type="InterPro" id="IPR023050">
    <property type="entry name" value="PyrR"/>
</dbReference>
<dbReference type="PANTHER" id="PTHR11608:SF0">
    <property type="entry name" value="BIFUNCTIONAL PROTEIN PYRR"/>
    <property type="match status" value="1"/>
</dbReference>
<dbReference type="SUPFAM" id="SSF53271">
    <property type="entry name" value="PRTase-like"/>
    <property type="match status" value="1"/>
</dbReference>
<keyword evidence="6" id="KW-0694">RNA-binding</keyword>
<protein>
    <recommendedName>
        <fullName evidence="6">Bifunctional protein PyrR</fullName>
    </recommendedName>
    <domain>
        <recommendedName>
            <fullName evidence="6">Pyrimidine operon regulatory protein</fullName>
        </recommendedName>
    </domain>
    <domain>
        <recommendedName>
            <fullName evidence="6">Uracil phosphoribosyltransferase</fullName>
            <shortName evidence="6">UPRTase</shortName>
            <ecNumber evidence="6">2.4.2.9</ecNumber>
        </recommendedName>
    </domain>
</protein>